<dbReference type="InterPro" id="IPR001173">
    <property type="entry name" value="Glyco_trans_2-like"/>
</dbReference>
<dbReference type="CDD" id="cd06433">
    <property type="entry name" value="GT_2_WfgS_like"/>
    <property type="match status" value="1"/>
</dbReference>
<keyword evidence="4" id="KW-1185">Reference proteome</keyword>
<dbReference type="PANTHER" id="PTHR22916">
    <property type="entry name" value="GLYCOSYLTRANSFERASE"/>
    <property type="match status" value="1"/>
</dbReference>
<gene>
    <name evidence="3" type="ORF">ACFO3S_15680</name>
</gene>
<dbReference type="InterPro" id="IPR029044">
    <property type="entry name" value="Nucleotide-diphossugar_trans"/>
</dbReference>
<evidence type="ECO:0000313" key="4">
    <source>
        <dbReference type="Proteomes" id="UP001596028"/>
    </source>
</evidence>
<keyword evidence="3" id="KW-0328">Glycosyltransferase</keyword>
<dbReference type="EC" id="2.4.-.-" evidence="3"/>
<comment type="similarity">
    <text evidence="1">Belongs to the glycosyltransferase 2 family.</text>
</comment>
<feature type="domain" description="Glycosyltransferase 2-like" evidence="2">
    <location>
        <begin position="9"/>
        <end position="127"/>
    </location>
</feature>
<dbReference type="GO" id="GO:0016757">
    <property type="term" value="F:glycosyltransferase activity"/>
    <property type="evidence" value="ECO:0007669"/>
    <property type="project" value="UniProtKB-KW"/>
</dbReference>
<organism evidence="3 4">
    <name type="scientific">Cohnella hongkongensis</name>
    <dbReference type="NCBI Taxonomy" id="178337"/>
    <lineage>
        <taxon>Bacteria</taxon>
        <taxon>Bacillati</taxon>
        <taxon>Bacillota</taxon>
        <taxon>Bacilli</taxon>
        <taxon>Bacillales</taxon>
        <taxon>Paenibacillaceae</taxon>
        <taxon>Cohnella</taxon>
    </lineage>
</organism>
<comment type="caution">
    <text evidence="3">The sequence shown here is derived from an EMBL/GenBank/DDBJ whole genome shotgun (WGS) entry which is preliminary data.</text>
</comment>
<dbReference type="PANTHER" id="PTHR22916:SF65">
    <property type="entry name" value="SLR1065 PROTEIN"/>
    <property type="match status" value="1"/>
</dbReference>
<protein>
    <submittedName>
        <fullName evidence="3">Glycosyltransferase family 2 protein</fullName>
        <ecNumber evidence="3">2.4.-.-</ecNumber>
    </submittedName>
</protein>
<sequence length="380" mass="44099">MSENYPLVTIVTPSYNQGEFIEATIRSVLDQNYPNLQYLVIDGGSKDQTIDILRKYEDRLSWISEKDKGQSDAINKGFKMAKGEIVAWLNSDDTYEPGAIQAAVDYFVKHPEAALVYGEGDIIDRIGNKVKRFEATQEFDLWTLIHKWDYIMQPATFFKRKALEGVGYLNESLHWCMDWELWIKLASNYEVGYINQVIANSREYEDTKTSTGGWKRLKEIKLLMRKYGNMRYPPGLYLYFASTLYMEMGKYSYFKKLASLVMHVIHKMVHKNLPMRYPDGWIGTVYYFAVPKHKKKVDLIVHPEVESLLPVNLTISVNNKEVKRVNADSTNPMEIHLQMEQIDSLNFVKVHLNKSFKPSALDRSSGDDRVLTVRIKTLFK</sequence>
<proteinExistence type="inferred from homology"/>
<accession>A0ABV9FF80</accession>
<evidence type="ECO:0000259" key="2">
    <source>
        <dbReference type="Pfam" id="PF00535"/>
    </source>
</evidence>
<dbReference type="EMBL" id="JBHSEP010000011">
    <property type="protein sequence ID" value="MFC4599693.1"/>
    <property type="molecule type" value="Genomic_DNA"/>
</dbReference>
<name>A0ABV9FF80_9BACL</name>
<keyword evidence="3" id="KW-0808">Transferase</keyword>
<dbReference type="Gene3D" id="3.90.550.10">
    <property type="entry name" value="Spore Coat Polysaccharide Biosynthesis Protein SpsA, Chain A"/>
    <property type="match status" value="1"/>
</dbReference>
<dbReference type="Pfam" id="PF00535">
    <property type="entry name" value="Glycos_transf_2"/>
    <property type="match status" value="1"/>
</dbReference>
<reference evidence="4" key="1">
    <citation type="journal article" date="2019" name="Int. J. Syst. Evol. Microbiol.">
        <title>The Global Catalogue of Microorganisms (GCM) 10K type strain sequencing project: providing services to taxonomists for standard genome sequencing and annotation.</title>
        <authorList>
            <consortium name="The Broad Institute Genomics Platform"/>
            <consortium name="The Broad Institute Genome Sequencing Center for Infectious Disease"/>
            <person name="Wu L."/>
            <person name="Ma J."/>
        </authorList>
    </citation>
    <scope>NUCLEOTIDE SEQUENCE [LARGE SCALE GENOMIC DNA]</scope>
    <source>
        <strain evidence="4">CCUG 49571</strain>
    </source>
</reference>
<dbReference type="SUPFAM" id="SSF53448">
    <property type="entry name" value="Nucleotide-diphospho-sugar transferases"/>
    <property type="match status" value="1"/>
</dbReference>
<evidence type="ECO:0000256" key="1">
    <source>
        <dbReference type="ARBA" id="ARBA00006739"/>
    </source>
</evidence>
<dbReference type="Proteomes" id="UP001596028">
    <property type="component" value="Unassembled WGS sequence"/>
</dbReference>
<evidence type="ECO:0000313" key="3">
    <source>
        <dbReference type="EMBL" id="MFC4599693.1"/>
    </source>
</evidence>
<dbReference type="RefSeq" id="WP_378097977.1">
    <property type="nucleotide sequence ID" value="NZ_JBHSEP010000011.1"/>
</dbReference>